<dbReference type="PANTHER" id="PTHR36766">
    <property type="entry name" value="PLANT BROAD-SPECTRUM MILDEW RESISTANCE PROTEIN RPW8"/>
    <property type="match status" value="1"/>
</dbReference>
<comment type="caution">
    <text evidence="13">The sequence shown here is derived from an EMBL/GenBank/DDBJ whole genome shotgun (WGS) entry which is preliminary data.</text>
</comment>
<feature type="domain" description="Disease resistance N-terminal" evidence="9">
    <location>
        <begin position="13"/>
        <end position="94"/>
    </location>
</feature>
<dbReference type="InterPro" id="IPR058922">
    <property type="entry name" value="WHD_DRP"/>
</dbReference>
<evidence type="ECO:0000313" key="14">
    <source>
        <dbReference type="Proteomes" id="UP000324897"/>
    </source>
</evidence>
<evidence type="ECO:0000256" key="1">
    <source>
        <dbReference type="ARBA" id="ARBA00008894"/>
    </source>
</evidence>
<dbReference type="InterPro" id="IPR056789">
    <property type="entry name" value="LRR_R13L1-DRL21"/>
</dbReference>
<dbReference type="Pfam" id="PF00931">
    <property type="entry name" value="NB-ARC"/>
    <property type="match status" value="1"/>
</dbReference>
<keyword evidence="3" id="KW-0677">Repeat</keyword>
<evidence type="ECO:0000259" key="9">
    <source>
        <dbReference type="Pfam" id="PF18052"/>
    </source>
</evidence>
<proteinExistence type="inferred from homology"/>
<dbReference type="InterPro" id="IPR042197">
    <property type="entry name" value="Apaf_helical"/>
</dbReference>
<dbReference type="AlphaFoldDB" id="A0A5J9WN44"/>
<dbReference type="GO" id="GO:0002758">
    <property type="term" value="P:innate immune response-activating signaling pathway"/>
    <property type="evidence" value="ECO:0007669"/>
    <property type="project" value="UniProtKB-ARBA"/>
</dbReference>
<evidence type="ECO:0000256" key="7">
    <source>
        <dbReference type="ARBA" id="ARBA00023054"/>
    </source>
</evidence>
<dbReference type="Gramene" id="TVU49376">
    <property type="protein sequence ID" value="TVU49376"/>
    <property type="gene ID" value="EJB05_00684"/>
</dbReference>
<name>A0A5J9WN44_9POAL</name>
<dbReference type="GO" id="GO:0042742">
    <property type="term" value="P:defense response to bacterium"/>
    <property type="evidence" value="ECO:0007669"/>
    <property type="project" value="UniProtKB-ARBA"/>
</dbReference>
<keyword evidence="7" id="KW-0175">Coiled coil</keyword>
<dbReference type="GO" id="GO:0009626">
    <property type="term" value="P:plant-type hypersensitive response"/>
    <property type="evidence" value="ECO:0007669"/>
    <property type="project" value="UniProtKB-ARBA"/>
</dbReference>
<evidence type="ECO:0000256" key="4">
    <source>
        <dbReference type="ARBA" id="ARBA00022741"/>
    </source>
</evidence>
<keyword evidence="14" id="KW-1185">Reference proteome</keyword>
<dbReference type="GO" id="GO:0005524">
    <property type="term" value="F:ATP binding"/>
    <property type="evidence" value="ECO:0007669"/>
    <property type="project" value="UniProtKB-KW"/>
</dbReference>
<dbReference type="Gene3D" id="1.10.8.430">
    <property type="entry name" value="Helical domain of apoptotic protease-activating factors"/>
    <property type="match status" value="1"/>
</dbReference>
<dbReference type="Pfam" id="PF18052">
    <property type="entry name" value="Rx_N"/>
    <property type="match status" value="1"/>
</dbReference>
<evidence type="ECO:0008006" key="15">
    <source>
        <dbReference type="Google" id="ProtNLM"/>
    </source>
</evidence>
<evidence type="ECO:0000259" key="11">
    <source>
        <dbReference type="Pfam" id="PF23598"/>
    </source>
</evidence>
<protein>
    <recommendedName>
        <fullName evidence="15">NB-ARC domain-containing protein</fullName>
    </recommendedName>
</protein>
<organism evidence="13 14">
    <name type="scientific">Eragrostis curvula</name>
    <name type="common">weeping love grass</name>
    <dbReference type="NCBI Taxonomy" id="38414"/>
    <lineage>
        <taxon>Eukaryota</taxon>
        <taxon>Viridiplantae</taxon>
        <taxon>Streptophyta</taxon>
        <taxon>Embryophyta</taxon>
        <taxon>Tracheophyta</taxon>
        <taxon>Spermatophyta</taxon>
        <taxon>Magnoliopsida</taxon>
        <taxon>Liliopsida</taxon>
        <taxon>Poales</taxon>
        <taxon>Poaceae</taxon>
        <taxon>PACMAD clade</taxon>
        <taxon>Chloridoideae</taxon>
        <taxon>Eragrostideae</taxon>
        <taxon>Eragrostidinae</taxon>
        <taxon>Eragrostis</taxon>
    </lineage>
</organism>
<dbReference type="FunFam" id="1.10.10.10:FF:000322">
    <property type="entry name" value="Probable disease resistance protein At1g63360"/>
    <property type="match status" value="1"/>
</dbReference>
<dbReference type="InterPro" id="IPR055414">
    <property type="entry name" value="LRR_R13L4/SHOC2-like"/>
</dbReference>
<comment type="similarity">
    <text evidence="1">Belongs to the disease resistance NB-LRR family.</text>
</comment>
<dbReference type="SUPFAM" id="SSF52058">
    <property type="entry name" value="L domain-like"/>
    <property type="match status" value="2"/>
</dbReference>
<evidence type="ECO:0000259" key="8">
    <source>
        <dbReference type="Pfam" id="PF00931"/>
    </source>
</evidence>
<feature type="domain" description="Disease resistance protein winged helix" evidence="10">
    <location>
        <begin position="343"/>
        <end position="415"/>
    </location>
</feature>
<feature type="domain" description="R13L1/DRL21-like LRR repeat region" evidence="12">
    <location>
        <begin position="583"/>
        <end position="726"/>
    </location>
</feature>
<dbReference type="Pfam" id="PF23598">
    <property type="entry name" value="LRR_14"/>
    <property type="match status" value="1"/>
</dbReference>
<dbReference type="OrthoDB" id="680302at2759"/>
<dbReference type="InterPro" id="IPR036388">
    <property type="entry name" value="WH-like_DNA-bd_sf"/>
</dbReference>
<keyword evidence="4" id="KW-0547">Nucleotide-binding</keyword>
<keyword evidence="6" id="KW-0067">ATP-binding</keyword>
<evidence type="ECO:0000313" key="13">
    <source>
        <dbReference type="EMBL" id="TVU49376.1"/>
    </source>
</evidence>
<dbReference type="PANTHER" id="PTHR36766:SF34">
    <property type="entry name" value="NB-ARC DOMAIN-CONTAINING PROTEIN"/>
    <property type="match status" value="1"/>
</dbReference>
<sequence length="1069" mass="121758">MGAMEAALVSGILKIVGTKLAALVTKDFSAIAGVKKELEDLQDLVDWINDWLEKVGDKAISNQKSSNWLNRLKDAAYDAEDLVYEFHMEAEKLAENAIGVNSIVMKYLWTRPKSVVLKHKIAHKIKETKKRFDAIVKGRSDYSTITNKFSVEKLVEKLFEAIDGDKADHHALQRMSRTISNKLAGKKFLIVMDDVWTEDHIQWEQFMVNVRGGAPGSSILLTTRNRKVAEAVDSTCTCDLPFLSKEDSWKVFLGSFGRTMEGLDHEFQQVGTEIVKKCGGVPLAIKVLSGVIRGMKRIEQWQSIRDNNLLDVEDEQRRVSNCLFLSYVHLPYHLKHCFTHCSIFPRGYKINRRHLISQWISHGFINLTNEAQQPEDVGIDYFEYLLNVGFLQDLEHQPVCGEEITCKMHDLIHDLSRQILHDEFVSGTAAANRRKRYRYLSLTSCTGKVDSKLFDKVRALYVSRGNLTFDKTINKRSCVRIIAIHIIDCRRLATLPESIGKLKKLRTLELKGSLNVSILPEPVGGCNNLQNLYLHYCGLEDIPNSVANIDKLRVLSIVDCYKLKVQQLLSLEIFGDNTKHAKISEIENLDKLNGEFHITNINNVKDPCDAEKVCLKKKIGIRDLSLDWYTKVPSWVRDTLEESVEVRTEKDLFLDMEKDLYLLNNLEPPSEVEKLRISGYHGSQLPCWMIKKNHSCDLDNMHIPKQSNPLQFSHLTELVLENLSNLEHMRGLVLPRIKILELRKMPKLLELLTTTASLAHEEEVEAQYCFPHLSDLLISDCPKLIVKPCFPLSLKRLTLEASNEQLLSSGSFVNPRHADDDESTSSFCIVDVKPPHLTELNLGRPIGSSCSWKVLQHLTGLQVLEIYECKDLRQLPESMQRLTCLRTLMIRNCYNICMLPEWIGELQCLESLSILGLPKISILPQSIQHLTALQELHIIMCDAFQRMPEQLGELRSLRILAIVHLPALTCLPECMQHLISLQQIILHSCDALTRLPESLGELYALRRFWIQSCQGLTSLPRSIQCLSALEELKIDDCPELVRRCKEGDGEDWYLVSHIPDLILMGPGTS</sequence>
<dbReference type="Gene3D" id="1.10.10.10">
    <property type="entry name" value="Winged helix-like DNA-binding domain superfamily/Winged helix DNA-binding domain"/>
    <property type="match status" value="1"/>
</dbReference>
<dbReference type="GO" id="GO:0043531">
    <property type="term" value="F:ADP binding"/>
    <property type="evidence" value="ECO:0007669"/>
    <property type="project" value="InterPro"/>
</dbReference>
<evidence type="ECO:0000256" key="3">
    <source>
        <dbReference type="ARBA" id="ARBA00022737"/>
    </source>
</evidence>
<reference evidence="13 14" key="1">
    <citation type="journal article" date="2019" name="Sci. Rep.">
        <title>A high-quality genome of Eragrostis curvula grass provides insights into Poaceae evolution and supports new strategies to enhance forage quality.</title>
        <authorList>
            <person name="Carballo J."/>
            <person name="Santos B.A.C.M."/>
            <person name="Zappacosta D."/>
            <person name="Garbus I."/>
            <person name="Selva J.P."/>
            <person name="Gallo C.A."/>
            <person name="Diaz A."/>
            <person name="Albertini E."/>
            <person name="Caccamo M."/>
            <person name="Echenique V."/>
        </authorList>
    </citation>
    <scope>NUCLEOTIDE SEQUENCE [LARGE SCALE GENOMIC DNA]</scope>
    <source>
        <strain evidence="14">cv. Victoria</strain>
        <tissue evidence="13">Leaf</tissue>
    </source>
</reference>
<evidence type="ECO:0000259" key="12">
    <source>
        <dbReference type="Pfam" id="PF25019"/>
    </source>
</evidence>
<dbReference type="InterPro" id="IPR027417">
    <property type="entry name" value="P-loop_NTPase"/>
</dbReference>
<dbReference type="Pfam" id="PF25019">
    <property type="entry name" value="LRR_R13L1-DRL21"/>
    <property type="match status" value="1"/>
</dbReference>
<gene>
    <name evidence="13" type="ORF">EJB05_00684</name>
</gene>
<keyword evidence="5" id="KW-0611">Plant defense</keyword>
<dbReference type="SUPFAM" id="SSF52540">
    <property type="entry name" value="P-loop containing nucleoside triphosphate hydrolases"/>
    <property type="match status" value="1"/>
</dbReference>
<dbReference type="InterPro" id="IPR032675">
    <property type="entry name" value="LRR_dom_sf"/>
</dbReference>
<evidence type="ECO:0000256" key="6">
    <source>
        <dbReference type="ARBA" id="ARBA00022840"/>
    </source>
</evidence>
<dbReference type="Pfam" id="PF23559">
    <property type="entry name" value="WHD_DRP"/>
    <property type="match status" value="1"/>
</dbReference>
<feature type="non-terminal residue" evidence="13">
    <location>
        <position position="1"/>
    </location>
</feature>
<feature type="domain" description="Disease resistance R13L4/SHOC-2-like LRR" evidence="11">
    <location>
        <begin position="848"/>
        <end position="1034"/>
    </location>
</feature>
<evidence type="ECO:0000256" key="5">
    <source>
        <dbReference type="ARBA" id="ARBA00022821"/>
    </source>
</evidence>
<dbReference type="Gene3D" id="3.80.10.10">
    <property type="entry name" value="Ribonuclease Inhibitor"/>
    <property type="match status" value="2"/>
</dbReference>
<feature type="domain" description="NB-ARC" evidence="8">
    <location>
        <begin position="116"/>
        <end position="252"/>
    </location>
</feature>
<evidence type="ECO:0000259" key="10">
    <source>
        <dbReference type="Pfam" id="PF23559"/>
    </source>
</evidence>
<evidence type="ECO:0000256" key="2">
    <source>
        <dbReference type="ARBA" id="ARBA00022614"/>
    </source>
</evidence>
<dbReference type="Gene3D" id="3.40.50.300">
    <property type="entry name" value="P-loop containing nucleotide triphosphate hydrolases"/>
    <property type="match status" value="1"/>
</dbReference>
<dbReference type="PRINTS" id="PR00364">
    <property type="entry name" value="DISEASERSIST"/>
</dbReference>
<dbReference type="EMBL" id="RWGY01000002">
    <property type="protein sequence ID" value="TVU49376.1"/>
    <property type="molecule type" value="Genomic_DNA"/>
</dbReference>
<dbReference type="Proteomes" id="UP000324897">
    <property type="component" value="Chromosome 6"/>
</dbReference>
<keyword evidence="2" id="KW-0433">Leucine-rich repeat</keyword>
<dbReference type="InterPro" id="IPR041118">
    <property type="entry name" value="Rx_N"/>
</dbReference>
<dbReference type="InterPro" id="IPR002182">
    <property type="entry name" value="NB-ARC"/>
</dbReference>
<accession>A0A5J9WN44</accession>